<dbReference type="HAMAP" id="MF_01416">
    <property type="entry name" value="ATP_synth_delta_bact"/>
    <property type="match status" value="1"/>
</dbReference>
<evidence type="ECO:0000256" key="1">
    <source>
        <dbReference type="ARBA" id="ARBA00004370"/>
    </source>
</evidence>
<comment type="function">
    <text evidence="8">F(1)F(0) ATP synthase produces ATP from ADP in the presence of a proton or sodium gradient. F-type ATPases consist of two structural domains, F(1) containing the extramembraneous catalytic core and F(0) containing the membrane proton channel, linked together by a central stalk and a peripheral stalk. During catalysis, ATP synthesis in the catalytic domain of F(1) is coupled via a rotary mechanism of the central stalk subunits to proton translocation.</text>
</comment>
<organism evidence="9 10">
    <name type="scientific">Actinotignum sanguinis</name>
    <dbReference type="NCBI Taxonomy" id="1445614"/>
    <lineage>
        <taxon>Bacteria</taxon>
        <taxon>Bacillati</taxon>
        <taxon>Actinomycetota</taxon>
        <taxon>Actinomycetes</taxon>
        <taxon>Actinomycetales</taxon>
        <taxon>Actinomycetaceae</taxon>
        <taxon>Actinotignum</taxon>
    </lineage>
</organism>
<evidence type="ECO:0000256" key="3">
    <source>
        <dbReference type="ARBA" id="ARBA00022781"/>
    </source>
</evidence>
<name>A0ABT5V7U9_9ACTO</name>
<dbReference type="Pfam" id="PF00213">
    <property type="entry name" value="OSCP"/>
    <property type="match status" value="1"/>
</dbReference>
<keyword evidence="10" id="KW-1185">Reference proteome</keyword>
<dbReference type="InterPro" id="IPR020781">
    <property type="entry name" value="ATPase_OSCP/d_CS"/>
</dbReference>
<sequence>MRSTSKQSAAAVTAEWDALLQEYPGQEIDLARELFAAADAINASPSLRGTLADTTRAGVARESLAGAIFAAHVSAPVLTVLRAVAGRTWTEDADLVTTVDTLGAHAVLVRARGAGVLSGVEDELYQLMRTLKETPDLRITLSREEYSAEERAALFDRVVPNIREETRVLAHRALARVREMTLAASLMEYAVQAADLGDVSGVSVLVAQPLTANQEERLQRALTAMYGTEVSIHVSVDPTVVGGMRIQHGSDVIDATLQSRIKDVRDKVAAMPAAPASNR</sequence>
<evidence type="ECO:0000313" key="9">
    <source>
        <dbReference type="EMBL" id="MDE1657029.1"/>
    </source>
</evidence>
<comment type="similarity">
    <text evidence="8">Belongs to the ATPase delta chain family.</text>
</comment>
<keyword evidence="2 8" id="KW-0813">Transport</keyword>
<reference evidence="9 10" key="1">
    <citation type="submission" date="2023-02" db="EMBL/GenBank/DDBJ databases">
        <title>Defining the Infant Male Urobiome and Moving Towards Mechanisms in Urobiome Research.</title>
        <authorList>
            <person name="Reasoner S."/>
            <person name="Flores V."/>
            <person name="Van Horn G."/>
            <person name="Morales G."/>
            <person name="Peard L."/>
            <person name="Abelson B."/>
            <person name="Manuel C."/>
            <person name="Lee J."/>
            <person name="Baker B."/>
            <person name="Williams T."/>
            <person name="Schmitz J."/>
            <person name="Clayton D."/>
            <person name="Hadjifrangiskou M."/>
        </authorList>
    </citation>
    <scope>NUCLEOTIDE SEQUENCE [LARGE SCALE GENOMIC DNA]</scope>
    <source>
        <strain evidence="9 10">AS1053</strain>
    </source>
</reference>
<evidence type="ECO:0000313" key="10">
    <source>
        <dbReference type="Proteomes" id="UP001219297"/>
    </source>
</evidence>
<proteinExistence type="inferred from homology"/>
<evidence type="ECO:0000256" key="5">
    <source>
        <dbReference type="ARBA" id="ARBA00023136"/>
    </source>
</evidence>
<keyword evidence="5 8" id="KW-0472">Membrane</keyword>
<dbReference type="PROSITE" id="PS00389">
    <property type="entry name" value="ATPASE_DELTA"/>
    <property type="match status" value="1"/>
</dbReference>
<gene>
    <name evidence="8" type="primary">atpH</name>
    <name evidence="9" type="ORF">PWJ81_08105</name>
</gene>
<keyword evidence="6 8" id="KW-0139">CF(1)</keyword>
<comment type="caution">
    <text evidence="9">The sequence shown here is derived from an EMBL/GenBank/DDBJ whole genome shotgun (WGS) entry which is preliminary data.</text>
</comment>
<keyword evidence="7 8" id="KW-0066">ATP synthesis</keyword>
<comment type="function">
    <text evidence="8">This protein is part of the stalk that links CF(0) to CF(1). It either transmits conformational changes from CF(0) to CF(1) or is implicated in proton conduction.</text>
</comment>
<evidence type="ECO:0000256" key="4">
    <source>
        <dbReference type="ARBA" id="ARBA00023065"/>
    </source>
</evidence>
<dbReference type="InterPro" id="IPR000711">
    <property type="entry name" value="ATPase_OSCP/dsu"/>
</dbReference>
<evidence type="ECO:0000256" key="8">
    <source>
        <dbReference type="HAMAP-Rule" id="MF_01416"/>
    </source>
</evidence>
<accession>A0ABT5V7U9</accession>
<dbReference type="GeneID" id="83608913"/>
<keyword evidence="4 8" id="KW-0406">Ion transport</keyword>
<comment type="subcellular location">
    <subcellularLocation>
        <location evidence="8">Cell membrane</location>
        <topology evidence="8">Peripheral membrane protein</topology>
    </subcellularLocation>
    <subcellularLocation>
        <location evidence="1">Membrane</location>
    </subcellularLocation>
</comment>
<dbReference type="Proteomes" id="UP001219297">
    <property type="component" value="Unassembled WGS sequence"/>
</dbReference>
<evidence type="ECO:0000256" key="2">
    <source>
        <dbReference type="ARBA" id="ARBA00022448"/>
    </source>
</evidence>
<keyword evidence="3 8" id="KW-0375">Hydrogen ion transport</keyword>
<dbReference type="PRINTS" id="PR00125">
    <property type="entry name" value="ATPASEDELTA"/>
</dbReference>
<dbReference type="PANTHER" id="PTHR11910">
    <property type="entry name" value="ATP SYNTHASE DELTA CHAIN"/>
    <property type="match status" value="1"/>
</dbReference>
<keyword evidence="8" id="KW-1003">Cell membrane</keyword>
<evidence type="ECO:0000256" key="6">
    <source>
        <dbReference type="ARBA" id="ARBA00023196"/>
    </source>
</evidence>
<dbReference type="RefSeq" id="WP_274732435.1">
    <property type="nucleotide sequence ID" value="NZ_CAMXYX010000043.1"/>
</dbReference>
<dbReference type="EMBL" id="JARBHI010000021">
    <property type="protein sequence ID" value="MDE1657029.1"/>
    <property type="molecule type" value="Genomic_DNA"/>
</dbReference>
<protein>
    <recommendedName>
        <fullName evidence="8">ATP synthase subunit delta</fullName>
    </recommendedName>
    <alternativeName>
        <fullName evidence="8">ATP synthase F(1) sector subunit delta</fullName>
    </alternativeName>
    <alternativeName>
        <fullName evidence="8">F-type ATPase subunit delta</fullName>
        <shortName evidence="8">F-ATPase subunit delta</shortName>
    </alternativeName>
</protein>
<evidence type="ECO:0000256" key="7">
    <source>
        <dbReference type="ARBA" id="ARBA00023310"/>
    </source>
</evidence>